<comment type="caution">
    <text evidence="4">The sequence shown here is derived from an EMBL/GenBank/DDBJ whole genome shotgun (WGS) entry which is preliminary data.</text>
</comment>
<keyword evidence="2" id="KW-0808">Transferase</keyword>
<dbReference type="GO" id="GO:0000287">
    <property type="term" value="F:magnesium ion binding"/>
    <property type="evidence" value="ECO:0007669"/>
    <property type="project" value="InterPro"/>
</dbReference>
<dbReference type="GO" id="GO:0008897">
    <property type="term" value="F:holo-[acyl-carrier-protein] synthase activity"/>
    <property type="evidence" value="ECO:0007669"/>
    <property type="project" value="InterPro"/>
</dbReference>
<keyword evidence="5" id="KW-1185">Reference proteome</keyword>
<dbReference type="GO" id="GO:0019878">
    <property type="term" value="P:lysine biosynthetic process via aminoadipic acid"/>
    <property type="evidence" value="ECO:0007669"/>
    <property type="project" value="TreeGrafter"/>
</dbReference>
<evidence type="ECO:0000256" key="1">
    <source>
        <dbReference type="ARBA" id="ARBA00010990"/>
    </source>
</evidence>
<gene>
    <name evidence="4" type="ORF">DYBT9275_00707</name>
</gene>
<dbReference type="GO" id="GO:0005829">
    <property type="term" value="C:cytosol"/>
    <property type="evidence" value="ECO:0007669"/>
    <property type="project" value="TreeGrafter"/>
</dbReference>
<dbReference type="InterPro" id="IPR050559">
    <property type="entry name" value="P-Pant_transferase_sf"/>
</dbReference>
<accession>A0A916JC64</accession>
<dbReference type="Pfam" id="PF01648">
    <property type="entry name" value="ACPS"/>
    <property type="match status" value="1"/>
</dbReference>
<protein>
    <recommendedName>
        <fullName evidence="3">4'-phosphopantetheinyl transferase domain-containing protein</fullName>
    </recommendedName>
</protein>
<dbReference type="RefSeq" id="WP_215237435.1">
    <property type="nucleotide sequence ID" value="NZ_CAJRAF010000001.1"/>
</dbReference>
<dbReference type="InterPro" id="IPR037143">
    <property type="entry name" value="4-PPantetheinyl_Trfase_dom_sf"/>
</dbReference>
<name>A0A916JC64_9BACT</name>
<evidence type="ECO:0000313" key="4">
    <source>
        <dbReference type="EMBL" id="CAG4991226.1"/>
    </source>
</evidence>
<evidence type="ECO:0000313" key="5">
    <source>
        <dbReference type="Proteomes" id="UP000680038"/>
    </source>
</evidence>
<sequence length="209" mass="24151">MPLVHSEKLEGNTTLFLWKLDEGEEELRARLGSKYNLEDLESITHPQKIREWLASRLLIQLLVEGNETIYEGTQKDEHGKAFLVNNNHHISLTHTHDYVAAVINPDLPVGIDMEKVDYKLQRTANKYLSPEEYAHADGELKTLCIYWCAKEALYKQYGKKKISFRDAIHVAPFDSGDTQVNGFLRDEEIFITARVFLRWFDDHCLAVSC</sequence>
<dbReference type="PANTHER" id="PTHR12215:SF10">
    <property type="entry name" value="L-AMINOADIPATE-SEMIALDEHYDE DEHYDROGENASE-PHOSPHOPANTETHEINYL TRANSFERASE"/>
    <property type="match status" value="1"/>
</dbReference>
<feature type="domain" description="4'-phosphopantetheinyl transferase" evidence="3">
    <location>
        <begin position="108"/>
        <end position="207"/>
    </location>
</feature>
<evidence type="ECO:0000259" key="3">
    <source>
        <dbReference type="Pfam" id="PF01648"/>
    </source>
</evidence>
<dbReference type="Proteomes" id="UP000680038">
    <property type="component" value="Unassembled WGS sequence"/>
</dbReference>
<comment type="similarity">
    <text evidence="1">Belongs to the P-Pant transferase superfamily. Gsp/Sfp/HetI/AcpT family.</text>
</comment>
<reference evidence="4" key="1">
    <citation type="submission" date="2021-04" db="EMBL/GenBank/DDBJ databases">
        <authorList>
            <person name="Rodrigo-Torres L."/>
            <person name="Arahal R. D."/>
            <person name="Lucena T."/>
        </authorList>
    </citation>
    <scope>NUCLEOTIDE SEQUENCE</scope>
    <source>
        <strain evidence="4">CECT 9275</strain>
    </source>
</reference>
<dbReference type="SUPFAM" id="SSF56214">
    <property type="entry name" value="4'-phosphopantetheinyl transferase"/>
    <property type="match status" value="2"/>
</dbReference>
<dbReference type="Gene3D" id="3.90.470.20">
    <property type="entry name" value="4'-phosphopantetheinyl transferase domain"/>
    <property type="match status" value="1"/>
</dbReference>
<dbReference type="EMBL" id="CAJRAF010000001">
    <property type="protein sequence ID" value="CAG4991226.1"/>
    <property type="molecule type" value="Genomic_DNA"/>
</dbReference>
<dbReference type="PANTHER" id="PTHR12215">
    <property type="entry name" value="PHOSPHOPANTETHEINE TRANSFERASE"/>
    <property type="match status" value="1"/>
</dbReference>
<dbReference type="AlphaFoldDB" id="A0A916JC64"/>
<proteinExistence type="inferred from homology"/>
<evidence type="ECO:0000256" key="2">
    <source>
        <dbReference type="ARBA" id="ARBA00022679"/>
    </source>
</evidence>
<organism evidence="4 5">
    <name type="scientific">Dyadobacter helix</name>
    <dbReference type="NCBI Taxonomy" id="2822344"/>
    <lineage>
        <taxon>Bacteria</taxon>
        <taxon>Pseudomonadati</taxon>
        <taxon>Bacteroidota</taxon>
        <taxon>Cytophagia</taxon>
        <taxon>Cytophagales</taxon>
        <taxon>Spirosomataceae</taxon>
        <taxon>Dyadobacter</taxon>
    </lineage>
</organism>
<dbReference type="InterPro" id="IPR008278">
    <property type="entry name" value="4-PPantetheinyl_Trfase_dom"/>
</dbReference>